<sequence>MRLIPDQDSADLSSMLRSLLGAECPISLVRELRQDPAVAVPDSLWKALADAGILGLAVGEDVGGSGGGLADLGAFYVEAGRALCPTAVHGTMHAGLAIDVLGSGEQRAAWLPGLSAGILRATTALSNARDASIVTPRLRVDRSAGGWLLSGTVEFVVDADDADILVVSAIDVQNGRTLGFVVDRHAPGLTLQPLTLMGGHRACCVGFDDVRVTESSAVLGAEGDVGLSGEDLHRVANAGVALQSLDLVGVGDAVLERTVDYVTMRHQFGRPIASFQAAQHLVANMHIALSAARLAAHSAVFWIGRGRVATRETAIARMHAATAAKLITLDAHQLHAGMGYVLETDLHLWSERARVLSTLGGGSDVAAGWLDEEYA</sequence>
<dbReference type="Proteomes" id="UP000320095">
    <property type="component" value="Unassembled WGS sequence"/>
</dbReference>
<evidence type="ECO:0000256" key="4">
    <source>
        <dbReference type="ARBA" id="ARBA00022827"/>
    </source>
</evidence>
<dbReference type="EMBL" id="RCZG01000007">
    <property type="protein sequence ID" value="TPG32829.1"/>
    <property type="molecule type" value="Genomic_DNA"/>
</dbReference>
<evidence type="ECO:0000256" key="1">
    <source>
        <dbReference type="ARBA" id="ARBA00001974"/>
    </source>
</evidence>
<dbReference type="InterPro" id="IPR046373">
    <property type="entry name" value="Acyl-CoA_Oxase/DH_mid-dom_sf"/>
</dbReference>
<dbReference type="InterPro" id="IPR036250">
    <property type="entry name" value="AcylCo_DH-like_C"/>
</dbReference>
<dbReference type="InterPro" id="IPR037069">
    <property type="entry name" value="AcylCoA_DH/ox_N_sf"/>
</dbReference>
<protein>
    <submittedName>
        <fullName evidence="8">Acyl-CoA dehydrogenase</fullName>
    </submittedName>
</protein>
<evidence type="ECO:0000313" key="8">
    <source>
        <dbReference type="EMBL" id="TPG32829.1"/>
    </source>
</evidence>
<evidence type="ECO:0000313" key="9">
    <source>
        <dbReference type="Proteomes" id="UP000320095"/>
    </source>
</evidence>
<dbReference type="GO" id="GO:0050660">
    <property type="term" value="F:flavin adenine dinucleotide binding"/>
    <property type="evidence" value="ECO:0007669"/>
    <property type="project" value="InterPro"/>
</dbReference>
<evidence type="ECO:0000256" key="5">
    <source>
        <dbReference type="ARBA" id="ARBA00023002"/>
    </source>
</evidence>
<evidence type="ECO:0000256" key="3">
    <source>
        <dbReference type="ARBA" id="ARBA00022630"/>
    </source>
</evidence>
<dbReference type="Pfam" id="PF00441">
    <property type="entry name" value="Acyl-CoA_dh_1"/>
    <property type="match status" value="1"/>
</dbReference>
<dbReference type="RefSeq" id="WP_140694068.1">
    <property type="nucleotide sequence ID" value="NZ_RCZG01000007.1"/>
</dbReference>
<keyword evidence="5" id="KW-0560">Oxidoreductase</keyword>
<keyword evidence="9" id="KW-1185">Reference proteome</keyword>
<dbReference type="InterPro" id="IPR009075">
    <property type="entry name" value="AcylCo_DH/oxidase_C"/>
</dbReference>
<accession>A0A502E788</accession>
<dbReference type="Gene3D" id="1.20.140.10">
    <property type="entry name" value="Butyryl-CoA Dehydrogenase, subunit A, domain 3"/>
    <property type="match status" value="1"/>
</dbReference>
<feature type="domain" description="Acyl-CoA dehydrogenase/oxidase C-terminal" evidence="6">
    <location>
        <begin position="247"/>
        <end position="366"/>
    </location>
</feature>
<dbReference type="Gene3D" id="2.40.110.10">
    <property type="entry name" value="Butyryl-CoA Dehydrogenase, subunit A, domain 2"/>
    <property type="match status" value="1"/>
</dbReference>
<proteinExistence type="inferred from homology"/>
<gene>
    <name evidence="8" type="ORF">EAH80_18765</name>
</gene>
<name>A0A502E788_9MYCO</name>
<dbReference type="CDD" id="cd00567">
    <property type="entry name" value="ACAD"/>
    <property type="match status" value="1"/>
</dbReference>
<feature type="domain" description="Acyl-CoA dehydrogenase/oxidase N-terminal" evidence="7">
    <location>
        <begin position="12"/>
        <end position="117"/>
    </location>
</feature>
<evidence type="ECO:0000259" key="6">
    <source>
        <dbReference type="Pfam" id="PF00441"/>
    </source>
</evidence>
<comment type="similarity">
    <text evidence="2">Belongs to the acyl-CoA dehydrogenase family.</text>
</comment>
<dbReference type="InterPro" id="IPR013786">
    <property type="entry name" value="AcylCoA_DH/ox_N"/>
</dbReference>
<dbReference type="PANTHER" id="PTHR43884:SF20">
    <property type="entry name" value="ACYL-COA DEHYDROGENASE FADE28"/>
    <property type="match status" value="1"/>
</dbReference>
<dbReference type="AlphaFoldDB" id="A0A502E788"/>
<dbReference type="Pfam" id="PF02771">
    <property type="entry name" value="Acyl-CoA_dh_N"/>
    <property type="match status" value="1"/>
</dbReference>
<comment type="cofactor">
    <cofactor evidence="1">
        <name>FAD</name>
        <dbReference type="ChEBI" id="CHEBI:57692"/>
    </cofactor>
</comment>
<dbReference type="SUPFAM" id="SSF47203">
    <property type="entry name" value="Acyl-CoA dehydrogenase C-terminal domain-like"/>
    <property type="match status" value="1"/>
</dbReference>
<dbReference type="OrthoDB" id="4447929at2"/>
<keyword evidence="3" id="KW-0285">Flavoprotein</keyword>
<dbReference type="InterPro" id="IPR009100">
    <property type="entry name" value="AcylCoA_DH/oxidase_NM_dom_sf"/>
</dbReference>
<keyword evidence="4" id="KW-0274">FAD</keyword>
<reference evidence="8 9" key="1">
    <citation type="journal article" date="2019" name="Environ. Microbiol.">
        <title>Species interactions and distinct microbial communities in high Arctic permafrost affected cryosols are associated with the CH4 and CO2 gas fluxes.</title>
        <authorList>
            <person name="Altshuler I."/>
            <person name="Hamel J."/>
            <person name="Turney S."/>
            <person name="Magnuson E."/>
            <person name="Levesque R."/>
            <person name="Greer C."/>
            <person name="Whyte L.G."/>
        </authorList>
    </citation>
    <scope>NUCLEOTIDE SEQUENCE [LARGE SCALE GENOMIC DNA]</scope>
    <source>
        <strain evidence="8 9">S5.20</strain>
    </source>
</reference>
<evidence type="ECO:0000259" key="7">
    <source>
        <dbReference type="Pfam" id="PF02771"/>
    </source>
</evidence>
<organism evidence="8 9">
    <name type="scientific">Mycolicibacterium hodleri</name>
    <dbReference type="NCBI Taxonomy" id="49897"/>
    <lineage>
        <taxon>Bacteria</taxon>
        <taxon>Bacillati</taxon>
        <taxon>Actinomycetota</taxon>
        <taxon>Actinomycetes</taxon>
        <taxon>Mycobacteriales</taxon>
        <taxon>Mycobacteriaceae</taxon>
        <taxon>Mycolicibacterium</taxon>
    </lineage>
</organism>
<comment type="caution">
    <text evidence="8">The sequence shown here is derived from an EMBL/GenBank/DDBJ whole genome shotgun (WGS) entry which is preliminary data.</text>
</comment>
<dbReference type="PANTHER" id="PTHR43884">
    <property type="entry name" value="ACYL-COA DEHYDROGENASE"/>
    <property type="match status" value="1"/>
</dbReference>
<dbReference type="GO" id="GO:0003995">
    <property type="term" value="F:acyl-CoA dehydrogenase activity"/>
    <property type="evidence" value="ECO:0007669"/>
    <property type="project" value="TreeGrafter"/>
</dbReference>
<dbReference type="SUPFAM" id="SSF56645">
    <property type="entry name" value="Acyl-CoA dehydrogenase NM domain-like"/>
    <property type="match status" value="1"/>
</dbReference>
<dbReference type="Gene3D" id="1.10.540.10">
    <property type="entry name" value="Acyl-CoA dehydrogenase/oxidase, N-terminal domain"/>
    <property type="match status" value="1"/>
</dbReference>
<evidence type="ECO:0000256" key="2">
    <source>
        <dbReference type="ARBA" id="ARBA00009347"/>
    </source>
</evidence>